<dbReference type="EMBL" id="QVIG01000001">
    <property type="protein sequence ID" value="RGD58860.1"/>
    <property type="molecule type" value="Genomic_DNA"/>
</dbReference>
<keyword evidence="2" id="KW-1185">Reference proteome</keyword>
<gene>
    <name evidence="1" type="ORF">DR950_14690</name>
</gene>
<protein>
    <submittedName>
        <fullName evidence="1">Uncharacterized protein</fullName>
    </submittedName>
</protein>
<dbReference type="RefSeq" id="WP_117487269.1">
    <property type="nucleotide sequence ID" value="NZ_QVIG01000001.1"/>
</dbReference>
<sequence>MVMMAGLLLMAVLVIVPFTLASIRHLVVRSGSPRWLYRRLTTRTRTSGLGLGATATEELHAFFNANKRVQIEQRRTQLVLRDDDHAGAPPRLGVDLGAGTAVVRQQR</sequence>
<proteinExistence type="predicted"/>
<organism evidence="1 2">
    <name type="scientific">Kitasatospora xanthocidica</name>
    <dbReference type="NCBI Taxonomy" id="83382"/>
    <lineage>
        <taxon>Bacteria</taxon>
        <taxon>Bacillati</taxon>
        <taxon>Actinomycetota</taxon>
        <taxon>Actinomycetes</taxon>
        <taxon>Kitasatosporales</taxon>
        <taxon>Streptomycetaceae</taxon>
        <taxon>Kitasatospora</taxon>
    </lineage>
</organism>
<evidence type="ECO:0000313" key="1">
    <source>
        <dbReference type="EMBL" id="RGD58860.1"/>
    </source>
</evidence>
<dbReference type="Pfam" id="PF19690">
    <property type="entry name" value="DUF6191"/>
    <property type="match status" value="1"/>
</dbReference>
<accession>A0A372ZU05</accession>
<name>A0A372ZU05_9ACTN</name>
<dbReference type="Proteomes" id="UP000263377">
    <property type="component" value="Unassembled WGS sequence"/>
</dbReference>
<dbReference type="AlphaFoldDB" id="A0A372ZU05"/>
<evidence type="ECO:0000313" key="2">
    <source>
        <dbReference type="Proteomes" id="UP000263377"/>
    </source>
</evidence>
<dbReference type="InterPro" id="IPR045684">
    <property type="entry name" value="DUF6191"/>
</dbReference>
<comment type="caution">
    <text evidence="1">The sequence shown here is derived from an EMBL/GenBank/DDBJ whole genome shotgun (WGS) entry which is preliminary data.</text>
</comment>
<reference evidence="1 2" key="1">
    <citation type="submission" date="2018-08" db="EMBL/GenBank/DDBJ databases">
        <title>Diversity &amp; Physiological Properties of Lignin-Decomposing Actinobacteria from Soil.</title>
        <authorList>
            <person name="Roh S.G."/>
            <person name="Kim S.B."/>
        </authorList>
    </citation>
    <scope>NUCLEOTIDE SEQUENCE [LARGE SCALE GENOMIC DNA]</scope>
    <source>
        <strain evidence="1 2">MMS17-GH009</strain>
    </source>
</reference>